<keyword evidence="4" id="KW-0547">Nucleotide-binding</keyword>
<dbReference type="Gene3D" id="2.40.30.10">
    <property type="entry name" value="Translation factors"/>
    <property type="match status" value="2"/>
</dbReference>
<evidence type="ECO:0000256" key="1">
    <source>
        <dbReference type="ARBA" id="ARBA00012391"/>
    </source>
</evidence>
<dbReference type="EC" id="2.7.7.4" evidence="1"/>
<dbReference type="Proteomes" id="UP001596241">
    <property type="component" value="Unassembled WGS sequence"/>
</dbReference>
<accession>A0ABW1FQF5</accession>
<proteinExistence type="predicted"/>
<dbReference type="InterPro" id="IPR009001">
    <property type="entry name" value="Transl_elong_EF1A/Init_IF2_C"/>
</dbReference>
<dbReference type="SUPFAM" id="SSF50465">
    <property type="entry name" value="EF-Tu/eEF-1alpha/eIF2-gamma C-terminal domain"/>
    <property type="match status" value="1"/>
</dbReference>
<dbReference type="PRINTS" id="PR00315">
    <property type="entry name" value="ELONGATNFCT"/>
</dbReference>
<dbReference type="InterPro" id="IPR044138">
    <property type="entry name" value="CysN_II"/>
</dbReference>
<keyword evidence="3 8" id="KW-0548">Nucleotidyltransferase</keyword>
<keyword evidence="2" id="KW-0808">Transferase</keyword>
<comment type="caution">
    <text evidence="8">The sequence shown here is derived from an EMBL/GenBank/DDBJ whole genome shotgun (WGS) entry which is preliminary data.</text>
</comment>
<dbReference type="GO" id="GO:0016779">
    <property type="term" value="F:nucleotidyltransferase activity"/>
    <property type="evidence" value="ECO:0007669"/>
    <property type="project" value="UniProtKB-KW"/>
</dbReference>
<dbReference type="CDD" id="cd03695">
    <property type="entry name" value="CysN_NodQ_II"/>
    <property type="match status" value="1"/>
</dbReference>
<dbReference type="CDD" id="cd04095">
    <property type="entry name" value="CysN_NoDQ_III"/>
    <property type="match status" value="1"/>
</dbReference>
<dbReference type="InterPro" id="IPR050100">
    <property type="entry name" value="TRAFAC_GTPase_members"/>
</dbReference>
<dbReference type="EMBL" id="JBHSPW010000013">
    <property type="protein sequence ID" value="MFC5896080.1"/>
    <property type="molecule type" value="Genomic_DNA"/>
</dbReference>
<dbReference type="PROSITE" id="PS00301">
    <property type="entry name" value="G_TR_1"/>
    <property type="match status" value="1"/>
</dbReference>
<protein>
    <recommendedName>
        <fullName evidence="1">sulfate adenylyltransferase</fullName>
        <ecNumber evidence="1">2.7.7.4</ecNumber>
    </recommendedName>
</protein>
<evidence type="ECO:0000313" key="9">
    <source>
        <dbReference type="Proteomes" id="UP001596241"/>
    </source>
</evidence>
<dbReference type="InterPro" id="IPR044139">
    <property type="entry name" value="CysN_NoDQ_III"/>
</dbReference>
<dbReference type="InterPro" id="IPR054696">
    <property type="entry name" value="GTP-eEF1A_C"/>
</dbReference>
<name>A0ABW1FQF5_9ACTN</name>
<evidence type="ECO:0000256" key="4">
    <source>
        <dbReference type="ARBA" id="ARBA00022741"/>
    </source>
</evidence>
<dbReference type="SUPFAM" id="SSF52540">
    <property type="entry name" value="P-loop containing nucleoside triphosphate hydrolases"/>
    <property type="match status" value="1"/>
</dbReference>
<dbReference type="NCBIfam" id="TIGR02034">
    <property type="entry name" value="CysN"/>
    <property type="match status" value="1"/>
</dbReference>
<dbReference type="InterPro" id="IPR011779">
    <property type="entry name" value="SO4_adenylTrfase_lsu"/>
</dbReference>
<evidence type="ECO:0000256" key="6">
    <source>
        <dbReference type="ARBA" id="ARBA00023134"/>
    </source>
</evidence>
<dbReference type="Pfam" id="PF00009">
    <property type="entry name" value="GTP_EFTU"/>
    <property type="match status" value="1"/>
</dbReference>
<feature type="domain" description="Tr-type G" evidence="7">
    <location>
        <begin position="15"/>
        <end position="229"/>
    </location>
</feature>
<dbReference type="InterPro" id="IPR000795">
    <property type="entry name" value="T_Tr_GTP-bd_dom"/>
</dbReference>
<reference evidence="9" key="1">
    <citation type="journal article" date="2019" name="Int. J. Syst. Evol. Microbiol.">
        <title>The Global Catalogue of Microorganisms (GCM) 10K type strain sequencing project: providing services to taxonomists for standard genome sequencing and annotation.</title>
        <authorList>
            <consortium name="The Broad Institute Genomics Platform"/>
            <consortium name="The Broad Institute Genome Sequencing Center for Infectious Disease"/>
            <person name="Wu L."/>
            <person name="Ma J."/>
        </authorList>
    </citation>
    <scope>NUCLEOTIDE SEQUENCE [LARGE SCALE GENOMIC DNA]</scope>
    <source>
        <strain evidence="9">CGMCC 1.15809</strain>
    </source>
</reference>
<dbReference type="PANTHER" id="PTHR23115">
    <property type="entry name" value="TRANSLATION FACTOR"/>
    <property type="match status" value="1"/>
</dbReference>
<evidence type="ECO:0000256" key="2">
    <source>
        <dbReference type="ARBA" id="ARBA00022679"/>
    </source>
</evidence>
<dbReference type="InterPro" id="IPR027417">
    <property type="entry name" value="P-loop_NTPase"/>
</dbReference>
<dbReference type="Gene3D" id="3.40.50.300">
    <property type="entry name" value="P-loop containing nucleotide triphosphate hydrolases"/>
    <property type="match status" value="1"/>
</dbReference>
<dbReference type="InterPro" id="IPR041757">
    <property type="entry name" value="CysN_GTP-bd"/>
</dbReference>
<dbReference type="SUPFAM" id="SSF50447">
    <property type="entry name" value="Translation proteins"/>
    <property type="match status" value="1"/>
</dbReference>
<dbReference type="Pfam" id="PF22594">
    <property type="entry name" value="GTP-eEF1A_C"/>
    <property type="match status" value="1"/>
</dbReference>
<dbReference type="InterPro" id="IPR009000">
    <property type="entry name" value="Transl_B-barrel_sf"/>
</dbReference>
<evidence type="ECO:0000313" key="8">
    <source>
        <dbReference type="EMBL" id="MFC5896080.1"/>
    </source>
</evidence>
<keyword evidence="6" id="KW-0342">GTP-binding</keyword>
<evidence type="ECO:0000256" key="5">
    <source>
        <dbReference type="ARBA" id="ARBA00022840"/>
    </source>
</evidence>
<organism evidence="8 9">
    <name type="scientific">Streptomyces ramulosus</name>
    <dbReference type="NCBI Taxonomy" id="47762"/>
    <lineage>
        <taxon>Bacteria</taxon>
        <taxon>Bacillati</taxon>
        <taxon>Actinomycetota</taxon>
        <taxon>Actinomycetes</taxon>
        <taxon>Kitasatosporales</taxon>
        <taxon>Streptomycetaceae</taxon>
        <taxon>Streptomyces</taxon>
    </lineage>
</organism>
<dbReference type="RefSeq" id="WP_345085615.1">
    <property type="nucleotide sequence ID" value="NZ_BAAAWG010000009.1"/>
</dbReference>
<evidence type="ECO:0000256" key="3">
    <source>
        <dbReference type="ARBA" id="ARBA00022695"/>
    </source>
</evidence>
<dbReference type="InterPro" id="IPR031157">
    <property type="entry name" value="G_TR_CS"/>
</dbReference>
<dbReference type="PROSITE" id="PS51722">
    <property type="entry name" value="G_TR_2"/>
    <property type="match status" value="1"/>
</dbReference>
<gene>
    <name evidence="8" type="ORF">ACFP3M_25125</name>
</gene>
<dbReference type="CDD" id="cd04166">
    <property type="entry name" value="CysN_ATPS"/>
    <property type="match status" value="1"/>
</dbReference>
<evidence type="ECO:0000259" key="7">
    <source>
        <dbReference type="PROSITE" id="PS51722"/>
    </source>
</evidence>
<sequence>MSTVVEHGVVEHEAASLLRFATAGSVDDGKSTLVGRLLHDSKSVLADQLEAVEQASLGRGQEAPDLALLTDGLRAEREQGITIDVAYRYFATPRRRFILADTPGHVQYTRNMVTGASTAELAVVLVDARNGVVEQTRRHAAVAALLRVPHVVLAVNKMDLVDYAEPVFAAIAEEFTAYAASLGVPEITAIPISALAGDNVVSPSAHMDWYGGPTVLEHLETVPVDTDPARDPARFPVQYVIRPQTAEHPDYRGYAGQIASGVLRVGDEVSVLPSGRTSTVTGLDMLGRAVDAAWAPQSVTVTLSDDLDISRGDLLAPATSAPAVTQDVEATVCHVADRPLTIGRRVLLKHTTRTVKAIVKEIPSRLTLDDLSQHPDPGELAANDIGRVRIRTAEPLALDAYADSRRTGSFLLIDPADGTTLTAGMAGTAFAAQAAEETAADDEGWDF</sequence>
<keyword evidence="5" id="KW-0067">ATP-binding</keyword>
<keyword evidence="9" id="KW-1185">Reference proteome</keyword>